<name>A0A6G3MKA8_HENSL</name>
<dbReference type="Gene3D" id="2.20.70.30">
    <property type="entry name" value="Nascent polypeptide-associated complex domain"/>
    <property type="match status" value="1"/>
</dbReference>
<dbReference type="EMBL" id="GHBP01008099">
    <property type="protein sequence ID" value="NDJ94356.1"/>
    <property type="molecule type" value="Transcribed_RNA"/>
</dbReference>
<feature type="region of interest" description="Disordered" evidence="3">
    <location>
        <begin position="130"/>
        <end position="156"/>
    </location>
</feature>
<evidence type="ECO:0000313" key="5">
    <source>
        <dbReference type="EMBL" id="NDJ94356.1"/>
    </source>
</evidence>
<comment type="similarity">
    <text evidence="1 2">Belongs to the NAC-beta family.</text>
</comment>
<dbReference type="FunFam" id="2.20.70.30:FF:000001">
    <property type="entry name" value="Transcription factor BTF3 homolog"/>
    <property type="match status" value="1"/>
</dbReference>
<protein>
    <recommendedName>
        <fullName evidence="2">Transcription factor BTF3</fullName>
    </recommendedName>
</protein>
<dbReference type="InterPro" id="IPR002715">
    <property type="entry name" value="Nas_poly-pep-assoc_cplx_dom"/>
</dbReference>
<dbReference type="Pfam" id="PF01849">
    <property type="entry name" value="NAC"/>
    <property type="match status" value="1"/>
</dbReference>
<dbReference type="CDD" id="cd22055">
    <property type="entry name" value="NAC_BTF3"/>
    <property type="match status" value="1"/>
</dbReference>
<evidence type="ECO:0000256" key="3">
    <source>
        <dbReference type="SAM" id="MobiDB-lite"/>
    </source>
</evidence>
<reference evidence="5" key="1">
    <citation type="submission" date="2018-11" db="EMBL/GenBank/DDBJ databases">
        <title>Henneguya salminicola genome and transcriptome.</title>
        <authorList>
            <person name="Yahalomi D."/>
            <person name="Atkinson S.D."/>
            <person name="Neuhof M."/>
            <person name="Chang E.S."/>
            <person name="Philippe H."/>
            <person name="Cartwright P."/>
            <person name="Bartholomew J.L."/>
            <person name="Huchon D."/>
        </authorList>
    </citation>
    <scope>NUCLEOTIDE SEQUENCE</scope>
    <source>
        <strain evidence="5">Hz1</strain>
        <tissue evidence="5">Whole</tissue>
    </source>
</reference>
<dbReference type="PROSITE" id="PS51151">
    <property type="entry name" value="NAC_AB"/>
    <property type="match status" value="1"/>
</dbReference>
<dbReference type="AlphaFoldDB" id="A0A6G3MKA8"/>
<proteinExistence type="inferred from homology"/>
<accession>A0A6G3MKA8</accession>
<evidence type="ECO:0000256" key="2">
    <source>
        <dbReference type="RuleBase" id="RU361272"/>
    </source>
</evidence>
<feature type="compositionally biased region" description="Polar residues" evidence="3">
    <location>
        <begin position="130"/>
        <end position="144"/>
    </location>
</feature>
<evidence type="ECO:0000259" key="4">
    <source>
        <dbReference type="PROSITE" id="PS51151"/>
    </source>
</evidence>
<dbReference type="InterPro" id="IPR039370">
    <property type="entry name" value="BTF3"/>
</dbReference>
<feature type="domain" description="NAC-A/B" evidence="4">
    <location>
        <begin position="52"/>
        <end position="117"/>
    </location>
</feature>
<organism evidence="5">
    <name type="scientific">Henneguya salminicola</name>
    <name type="common">Myxosporean</name>
    <dbReference type="NCBI Taxonomy" id="69463"/>
    <lineage>
        <taxon>Eukaryota</taxon>
        <taxon>Metazoa</taxon>
        <taxon>Cnidaria</taxon>
        <taxon>Myxozoa</taxon>
        <taxon>Myxosporea</taxon>
        <taxon>Bivalvulida</taxon>
        <taxon>Platysporina</taxon>
        <taxon>Myxobolidae</taxon>
        <taxon>Henneguya</taxon>
    </lineage>
</organism>
<sequence length="156" mass="17566">MPRMSEFFESRGKCKKMTLDRQEKLRQMTENVRIGGKGTVRRKKKIVHKGASGDDKKLQSALKKIQMNAISQVEEVDMFKSDGSVMIFKQPKVQASYGSNMYSIVGQPETKKISDILAELQRNVAAEQHSATSAQKVVSEQQKSIPDDFEAISLQE</sequence>
<dbReference type="InterPro" id="IPR038187">
    <property type="entry name" value="NAC_A/B_dom_sf"/>
</dbReference>
<dbReference type="PANTHER" id="PTHR10351">
    <property type="entry name" value="TRANSCRIPTION FACTOR BTF3 FAMILY MEMBER"/>
    <property type="match status" value="1"/>
</dbReference>
<evidence type="ECO:0000256" key="1">
    <source>
        <dbReference type="ARBA" id="ARBA00005296"/>
    </source>
</evidence>
<dbReference type="SMART" id="SM01407">
    <property type="entry name" value="NAC"/>
    <property type="match status" value="1"/>
</dbReference>